<protein>
    <recommendedName>
        <fullName evidence="10">Fluoride-specific ion channel FluC</fullName>
    </recommendedName>
</protein>
<evidence type="ECO:0000256" key="1">
    <source>
        <dbReference type="ARBA" id="ARBA00004651"/>
    </source>
</evidence>
<name>A0ABQ5NLC6_9BACI</name>
<evidence type="ECO:0000313" key="12">
    <source>
        <dbReference type="Proteomes" id="UP001065593"/>
    </source>
</evidence>
<keyword evidence="10" id="KW-0406">Ion transport</keyword>
<comment type="similarity">
    <text evidence="7 10">Belongs to the fluoride channel Fluc/FEX (TC 1.A.43) family.</text>
</comment>
<keyword evidence="2 10" id="KW-1003">Cell membrane</keyword>
<proteinExistence type="inferred from homology"/>
<accession>A0ABQ5NLC6</accession>
<evidence type="ECO:0000256" key="2">
    <source>
        <dbReference type="ARBA" id="ARBA00022475"/>
    </source>
</evidence>
<keyword evidence="6 10" id="KW-0407">Ion channel</keyword>
<evidence type="ECO:0000313" key="11">
    <source>
        <dbReference type="EMBL" id="GLC89173.1"/>
    </source>
</evidence>
<evidence type="ECO:0000256" key="10">
    <source>
        <dbReference type="HAMAP-Rule" id="MF_00454"/>
    </source>
</evidence>
<evidence type="ECO:0000256" key="9">
    <source>
        <dbReference type="ARBA" id="ARBA00049940"/>
    </source>
</evidence>
<dbReference type="InterPro" id="IPR003691">
    <property type="entry name" value="FluC"/>
</dbReference>
<feature type="transmembrane region" description="Helical" evidence="10">
    <location>
        <begin position="57"/>
        <end position="77"/>
    </location>
</feature>
<reference evidence="11" key="1">
    <citation type="submission" date="2022-08" db="EMBL/GenBank/DDBJ databases">
        <title>Draft genome sequence of Lysinibacillus sp. strain KH24.</title>
        <authorList>
            <person name="Kanbe H."/>
            <person name="Itoh H."/>
        </authorList>
    </citation>
    <scope>NUCLEOTIDE SEQUENCE</scope>
    <source>
        <strain evidence="11">KH24</strain>
    </source>
</reference>
<dbReference type="PANTHER" id="PTHR28259:SF1">
    <property type="entry name" value="FLUORIDE EXPORT PROTEIN 1-RELATED"/>
    <property type="match status" value="1"/>
</dbReference>
<comment type="caution">
    <text evidence="11">The sequence shown here is derived from an EMBL/GenBank/DDBJ whole genome shotgun (WGS) entry which is preliminary data.</text>
</comment>
<gene>
    <name evidence="11" type="primary">crcB1</name>
    <name evidence="10" type="synonym">crcB</name>
    <name evidence="10" type="synonym">fluC</name>
    <name evidence="11" type="ORF">LYSBPC_23000</name>
</gene>
<dbReference type="NCBIfam" id="TIGR00494">
    <property type="entry name" value="crcB"/>
    <property type="match status" value="1"/>
</dbReference>
<dbReference type="EMBL" id="BRZA01000002">
    <property type="protein sequence ID" value="GLC89173.1"/>
    <property type="molecule type" value="Genomic_DNA"/>
</dbReference>
<evidence type="ECO:0000256" key="3">
    <source>
        <dbReference type="ARBA" id="ARBA00022692"/>
    </source>
</evidence>
<dbReference type="HAMAP" id="MF_00454">
    <property type="entry name" value="FluC"/>
    <property type="match status" value="1"/>
</dbReference>
<evidence type="ECO:0000256" key="5">
    <source>
        <dbReference type="ARBA" id="ARBA00023136"/>
    </source>
</evidence>
<dbReference type="RefSeq" id="WP_264988915.1">
    <property type="nucleotide sequence ID" value="NZ_BRZA01000002.1"/>
</dbReference>
<comment type="catalytic activity">
    <reaction evidence="8">
        <text>fluoride(in) = fluoride(out)</text>
        <dbReference type="Rhea" id="RHEA:76159"/>
        <dbReference type="ChEBI" id="CHEBI:17051"/>
    </reaction>
    <physiologicalReaction direction="left-to-right" evidence="8">
        <dbReference type="Rhea" id="RHEA:76160"/>
    </physiologicalReaction>
</comment>
<evidence type="ECO:0000256" key="7">
    <source>
        <dbReference type="ARBA" id="ARBA00035120"/>
    </source>
</evidence>
<keyword evidence="12" id="KW-1185">Reference proteome</keyword>
<keyword evidence="4 10" id="KW-1133">Transmembrane helix</keyword>
<evidence type="ECO:0000256" key="6">
    <source>
        <dbReference type="ARBA" id="ARBA00023303"/>
    </source>
</evidence>
<evidence type="ECO:0000256" key="4">
    <source>
        <dbReference type="ARBA" id="ARBA00022989"/>
    </source>
</evidence>
<feature type="binding site" evidence="10">
    <location>
        <position position="71"/>
    </location>
    <ligand>
        <name>Na(+)</name>
        <dbReference type="ChEBI" id="CHEBI:29101"/>
        <note>structural</note>
    </ligand>
</feature>
<feature type="transmembrane region" description="Helical" evidence="10">
    <location>
        <begin position="89"/>
        <end position="110"/>
    </location>
</feature>
<keyword evidence="10" id="KW-0915">Sodium</keyword>
<organism evidence="11 12">
    <name type="scientific">Lysinibacillus piscis</name>
    <dbReference type="NCBI Taxonomy" id="2518931"/>
    <lineage>
        <taxon>Bacteria</taxon>
        <taxon>Bacillati</taxon>
        <taxon>Bacillota</taxon>
        <taxon>Bacilli</taxon>
        <taxon>Bacillales</taxon>
        <taxon>Bacillaceae</taxon>
        <taxon>Lysinibacillus</taxon>
    </lineage>
</organism>
<keyword evidence="5 10" id="KW-0472">Membrane</keyword>
<comment type="activity regulation">
    <text evidence="10">Na(+) is not transported, but it plays an essential structural role and its presence is essential for fluoride channel function.</text>
</comment>
<evidence type="ECO:0000256" key="8">
    <source>
        <dbReference type="ARBA" id="ARBA00035585"/>
    </source>
</evidence>
<comment type="subcellular location">
    <subcellularLocation>
        <location evidence="1 10">Cell membrane</location>
        <topology evidence="1 10">Multi-pass membrane protein</topology>
    </subcellularLocation>
</comment>
<feature type="transmembrane region" description="Helical" evidence="10">
    <location>
        <begin position="33"/>
        <end position="50"/>
    </location>
</feature>
<dbReference type="PANTHER" id="PTHR28259">
    <property type="entry name" value="FLUORIDE EXPORT PROTEIN 1-RELATED"/>
    <property type="match status" value="1"/>
</dbReference>
<dbReference type="Pfam" id="PF02537">
    <property type="entry name" value="CRCB"/>
    <property type="match status" value="1"/>
</dbReference>
<dbReference type="Proteomes" id="UP001065593">
    <property type="component" value="Unassembled WGS sequence"/>
</dbReference>
<feature type="binding site" evidence="10">
    <location>
        <position position="68"/>
    </location>
    <ligand>
        <name>Na(+)</name>
        <dbReference type="ChEBI" id="CHEBI:29101"/>
        <note>structural</note>
    </ligand>
</feature>
<comment type="function">
    <text evidence="9 10">Fluoride-specific ion channel. Important for reducing fluoride concentration in the cell, thus reducing its toxicity.</text>
</comment>
<keyword evidence="10" id="KW-0813">Transport</keyword>
<keyword evidence="10" id="KW-0479">Metal-binding</keyword>
<keyword evidence="3 10" id="KW-0812">Transmembrane</keyword>
<sequence length="119" mass="12876">MKVFVAIGAGGFLGALCRYKLSLLFQQEGFPFTTLSINLIGCLCLAWLFTTFTKRTAFVTGIGTGFLGAFTTFSTFSLETLRLLQQGHAVQAICYSMISVSGGLTCAWLGTTLARRKKV</sequence>